<evidence type="ECO:0000313" key="5">
    <source>
        <dbReference type="EMBL" id="MBK0401924.1"/>
    </source>
</evidence>
<dbReference type="NCBIfam" id="NF033644">
    <property type="entry name" value="antiterm_UpxY"/>
    <property type="match status" value="1"/>
</dbReference>
<keyword evidence="6" id="KW-1185">Reference proteome</keyword>
<name>A0ABS1BXY3_9BACT</name>
<protein>
    <submittedName>
        <fullName evidence="5">UpxY family transcription antiterminator</fullName>
    </submittedName>
</protein>
<dbReference type="CDD" id="cd09895">
    <property type="entry name" value="NGN_SP_UpxY"/>
    <property type="match status" value="1"/>
</dbReference>
<proteinExistence type="predicted"/>
<keyword evidence="2" id="KW-0805">Transcription regulation</keyword>
<keyword evidence="1" id="KW-0889">Transcription antitermination</keyword>
<reference evidence="5 6" key="1">
    <citation type="submission" date="2020-12" db="EMBL/GenBank/DDBJ databases">
        <title>Bacterial novel species Adhaeribacter sp. BT258 isolated from soil.</title>
        <authorList>
            <person name="Jung H.-Y."/>
        </authorList>
    </citation>
    <scope>NUCLEOTIDE SEQUENCE [LARGE SCALE GENOMIC DNA]</scope>
    <source>
        <strain evidence="5 6">BT258</strain>
    </source>
</reference>
<dbReference type="InterPro" id="IPR036735">
    <property type="entry name" value="NGN_dom_sf"/>
</dbReference>
<dbReference type="InterPro" id="IPR043425">
    <property type="entry name" value="NusG-like"/>
</dbReference>
<dbReference type="SUPFAM" id="SSF82679">
    <property type="entry name" value="N-utilization substance G protein NusG, N-terminal domain"/>
    <property type="match status" value="1"/>
</dbReference>
<dbReference type="Proteomes" id="UP000644147">
    <property type="component" value="Unassembled WGS sequence"/>
</dbReference>
<evidence type="ECO:0000259" key="4">
    <source>
        <dbReference type="Pfam" id="PF02357"/>
    </source>
</evidence>
<comment type="caution">
    <text evidence="5">The sequence shown here is derived from an EMBL/GenBank/DDBJ whole genome shotgun (WGS) entry which is preliminary data.</text>
</comment>
<dbReference type="PANTHER" id="PTHR30265">
    <property type="entry name" value="RHO-INTERACTING TRANSCRIPTION TERMINATION FACTOR NUSG"/>
    <property type="match status" value="1"/>
</dbReference>
<evidence type="ECO:0000256" key="1">
    <source>
        <dbReference type="ARBA" id="ARBA00022814"/>
    </source>
</evidence>
<sequence>MNENLISENWYAVYTKPRWEKKVADLLSLHSIQNYCPLNRVVRQWSDRKKVVYEPLFSSYVFVKVTEKQLPALKRLAGILHYVTWQGKPATIRESEITIIRHFLREYSDVKLQAAALNINDPVRVTSGPLMEQHGTVVAVKNQTVKVALPSLSCMLYVELPKTCLEAVAA</sequence>
<feature type="domain" description="NusG-like N-terminal" evidence="4">
    <location>
        <begin position="9"/>
        <end position="101"/>
    </location>
</feature>
<dbReference type="Pfam" id="PF02357">
    <property type="entry name" value="NusG"/>
    <property type="match status" value="1"/>
</dbReference>
<keyword evidence="3" id="KW-0804">Transcription</keyword>
<evidence type="ECO:0000313" key="6">
    <source>
        <dbReference type="Proteomes" id="UP000644147"/>
    </source>
</evidence>
<gene>
    <name evidence="5" type="ORF">I5M27_02940</name>
</gene>
<dbReference type="PANTHER" id="PTHR30265:SF4">
    <property type="entry name" value="KOW MOTIF FAMILY PROTEIN, EXPRESSED"/>
    <property type="match status" value="1"/>
</dbReference>
<dbReference type="RefSeq" id="WP_200504525.1">
    <property type="nucleotide sequence ID" value="NZ_JAEHFX010000001.1"/>
</dbReference>
<accession>A0ABS1BXY3</accession>
<evidence type="ECO:0000256" key="3">
    <source>
        <dbReference type="ARBA" id="ARBA00023163"/>
    </source>
</evidence>
<dbReference type="InterPro" id="IPR006645">
    <property type="entry name" value="NGN-like_dom"/>
</dbReference>
<dbReference type="EMBL" id="JAEHFX010000001">
    <property type="protein sequence ID" value="MBK0401924.1"/>
    <property type="molecule type" value="Genomic_DNA"/>
</dbReference>
<evidence type="ECO:0000256" key="2">
    <source>
        <dbReference type="ARBA" id="ARBA00023015"/>
    </source>
</evidence>
<organism evidence="5 6">
    <name type="scientific">Adhaeribacter terrigena</name>
    <dbReference type="NCBI Taxonomy" id="2793070"/>
    <lineage>
        <taxon>Bacteria</taxon>
        <taxon>Pseudomonadati</taxon>
        <taxon>Bacteroidota</taxon>
        <taxon>Cytophagia</taxon>
        <taxon>Cytophagales</taxon>
        <taxon>Hymenobacteraceae</taxon>
        <taxon>Adhaeribacter</taxon>
    </lineage>
</organism>
<dbReference type="Gene3D" id="3.30.70.940">
    <property type="entry name" value="NusG, N-terminal domain"/>
    <property type="match status" value="1"/>
</dbReference>